<keyword evidence="1" id="KW-0175">Coiled coil</keyword>
<accession>A0AA37MZD7</accession>
<keyword evidence="3" id="KW-1185">Reference proteome</keyword>
<evidence type="ECO:0000256" key="1">
    <source>
        <dbReference type="SAM" id="Coils"/>
    </source>
</evidence>
<dbReference type="Proteomes" id="UP001055185">
    <property type="component" value="Unassembled WGS sequence"/>
</dbReference>
<organism evidence="2 3">
    <name type="scientific">Faecalibacterium gallinarum</name>
    <dbReference type="NCBI Taxonomy" id="2903556"/>
    <lineage>
        <taxon>Bacteria</taxon>
        <taxon>Bacillati</taxon>
        <taxon>Bacillota</taxon>
        <taxon>Clostridia</taxon>
        <taxon>Eubacteriales</taxon>
        <taxon>Oscillospiraceae</taxon>
        <taxon>Faecalibacterium</taxon>
    </lineage>
</organism>
<comment type="caution">
    <text evidence="2">The sequence shown here is derived from an EMBL/GenBank/DDBJ whole genome shotgun (WGS) entry which is preliminary data.</text>
</comment>
<reference evidence="2" key="1">
    <citation type="journal article" date="2022" name="Int. J. Syst. Evol. Microbiol.">
        <title>Genome-based, phenotypic and chemotaxonomic classification of Faecalibacterium strains: proposal of three novel species Faecalibacterium duncaniae sp. nov., Faecalibacterium hattorii sp. nov. and Faecalibacterium gallinarum sp. nov. .</title>
        <authorList>
            <person name="Sakamoto M."/>
            <person name="Sakurai N."/>
            <person name="Tanno H."/>
            <person name="Iino T."/>
            <person name="Ohkuma M."/>
            <person name="Endo A."/>
        </authorList>
    </citation>
    <scope>NUCLEOTIDE SEQUENCE</scope>
    <source>
        <strain evidence="2">JCM 17207</strain>
    </source>
</reference>
<evidence type="ECO:0000313" key="2">
    <source>
        <dbReference type="EMBL" id="GJN65924.1"/>
    </source>
</evidence>
<gene>
    <name evidence="2" type="ORF">JCM17207_25490</name>
</gene>
<name>A0AA37MZD7_9FIRM</name>
<dbReference type="AlphaFoldDB" id="A0AA37MZD7"/>
<evidence type="ECO:0000313" key="3">
    <source>
        <dbReference type="Proteomes" id="UP001055185"/>
    </source>
</evidence>
<dbReference type="EMBL" id="BQKV01000115">
    <property type="protein sequence ID" value="GJN65924.1"/>
    <property type="molecule type" value="Genomic_DNA"/>
</dbReference>
<protein>
    <submittedName>
        <fullName evidence="2">Uncharacterized protein</fullName>
    </submittedName>
</protein>
<feature type="coiled-coil region" evidence="1">
    <location>
        <begin position="68"/>
        <end position="98"/>
    </location>
</feature>
<sequence length="137" mass="15987">MCKYYTEHQAMPPEDELEAICREMFPMLHGMVPKVSFEDLLAVFRKKQAHFAERIEKNGIPEPRKPKVKKTEAEKLALKKAQRKAKKKKLKKQQEQANALPDWQDDRFFFIAGYTSGGAPYGVTWEEMGLEPWETLE</sequence>
<proteinExistence type="predicted"/>